<evidence type="ECO:0000256" key="1">
    <source>
        <dbReference type="SAM" id="MobiDB-lite"/>
    </source>
</evidence>
<organism evidence="3 4">
    <name type="scientific">Lysinimonas soli</name>
    <dbReference type="NCBI Taxonomy" id="1074233"/>
    <lineage>
        <taxon>Bacteria</taxon>
        <taxon>Bacillati</taxon>
        <taxon>Actinomycetota</taxon>
        <taxon>Actinomycetes</taxon>
        <taxon>Micrococcales</taxon>
        <taxon>Microbacteriaceae</taxon>
        <taxon>Lysinimonas</taxon>
    </lineage>
</organism>
<feature type="transmembrane region" description="Helical" evidence="2">
    <location>
        <begin position="12"/>
        <end position="39"/>
    </location>
</feature>
<comment type="caution">
    <text evidence="3">The sequence shown here is derived from an EMBL/GenBank/DDBJ whole genome shotgun (WGS) entry which is preliminary data.</text>
</comment>
<dbReference type="RefSeq" id="WP_386740794.1">
    <property type="nucleotide sequence ID" value="NZ_JBHSMG010000003.1"/>
</dbReference>
<keyword evidence="2" id="KW-0812">Transmembrane</keyword>
<feature type="region of interest" description="Disordered" evidence="1">
    <location>
        <begin position="166"/>
        <end position="189"/>
    </location>
</feature>
<name>A0ABW0NT01_9MICO</name>
<keyword evidence="2" id="KW-1133">Transmembrane helix</keyword>
<reference evidence="4" key="1">
    <citation type="journal article" date="2019" name="Int. J. Syst. Evol. Microbiol.">
        <title>The Global Catalogue of Microorganisms (GCM) 10K type strain sequencing project: providing services to taxonomists for standard genome sequencing and annotation.</title>
        <authorList>
            <consortium name="The Broad Institute Genomics Platform"/>
            <consortium name="The Broad Institute Genome Sequencing Center for Infectious Disease"/>
            <person name="Wu L."/>
            <person name="Ma J."/>
        </authorList>
    </citation>
    <scope>NUCLEOTIDE SEQUENCE [LARGE SCALE GENOMIC DNA]</scope>
    <source>
        <strain evidence="4">CGMCC 4.6997</strain>
    </source>
</reference>
<evidence type="ECO:0000256" key="2">
    <source>
        <dbReference type="SAM" id="Phobius"/>
    </source>
</evidence>
<protein>
    <submittedName>
        <fullName evidence="3">Type II secretion system protein J</fullName>
    </submittedName>
</protein>
<keyword evidence="2" id="KW-0472">Membrane</keyword>
<dbReference type="InterPro" id="IPR012902">
    <property type="entry name" value="N_methyl_site"/>
</dbReference>
<dbReference type="Proteomes" id="UP001596039">
    <property type="component" value="Unassembled WGS sequence"/>
</dbReference>
<evidence type="ECO:0000313" key="4">
    <source>
        <dbReference type="Proteomes" id="UP001596039"/>
    </source>
</evidence>
<evidence type="ECO:0000313" key="3">
    <source>
        <dbReference type="EMBL" id="MFC5503081.1"/>
    </source>
</evidence>
<dbReference type="EMBL" id="JBHSMG010000003">
    <property type="protein sequence ID" value="MFC5503081.1"/>
    <property type="molecule type" value="Genomic_DNA"/>
</dbReference>
<dbReference type="NCBIfam" id="TIGR02532">
    <property type="entry name" value="IV_pilin_GFxxxE"/>
    <property type="match status" value="1"/>
</dbReference>
<keyword evidence="4" id="KW-1185">Reference proteome</keyword>
<proteinExistence type="predicted"/>
<accession>A0ABW0NT01</accession>
<dbReference type="Pfam" id="PF07963">
    <property type="entry name" value="N_methyl"/>
    <property type="match status" value="1"/>
</dbReference>
<sequence length="189" mass="19541">MTTPDPKGDDGFTLVELLISCVLLGIILTVVGSLLVSLITTPKSVTARIDTSNAAQLVLRSIDNGVRNSSDFRLTSPQGNDQLLVARTAQSGATIAWVCSAWYYSATDGSIRSTVSTTTIATAPDAATVAGWTLLDSGVTPSSGTGIFTVVGQQLLVSFNDVPAGQSSPQTMTTSVYSRAGSTGSPQCY</sequence>
<gene>
    <name evidence="3" type="ORF">ACFPJ4_12600</name>
</gene>